<accession>A0ABQ3XZY6</accession>
<sequence length="441" mass="47729">MSSDTGTGLDRAPMFDLAYERIVIGAMMDNPAVIDMVATKVTAEDFYSHRHASVFTEICNAHADGQITEPHAMTARLLDAGTLGQLGGIDFLHQCYAEVPVAVQAGHYADRIAELAERRAWEAKGVQIVQAANQPAGRDLGALAEKLLTEVKPRGQSNDMVQLGALIQPAVADIKLRRHVPAGLPTGFADLDALLGGLRKKNLITVAAPTGAGKSIFLTDLARNLALRNSLVVAYFSLEMSNEEVFERILSAEAEIPAHLVRDGLVSEEKWAEASTVIGPMASAPLFMCDETDITVQQIKVRCQILQRRVGLDAVIVDYTQLVTPSRKFSSEQEGISDVSKSLKKMAGSLDVPVIAAAQMNKGPDLRADKYPQLTDLRGSGSIANDSNIVIFVHRPDYYDPESPRSGEADLVVRKARNAAKDAVTVAAQLHYSRFADMRAI</sequence>
<evidence type="ECO:0000256" key="8">
    <source>
        <dbReference type="ARBA" id="ARBA00023125"/>
    </source>
</evidence>
<dbReference type="Proteomes" id="UP000609879">
    <property type="component" value="Unassembled WGS sequence"/>
</dbReference>
<evidence type="ECO:0000256" key="7">
    <source>
        <dbReference type="ARBA" id="ARBA00022840"/>
    </source>
</evidence>
<comment type="caution">
    <text evidence="13">The sequence shown here is derived from an EMBL/GenBank/DDBJ whole genome shotgun (WGS) entry which is preliminary data.</text>
</comment>
<keyword evidence="5" id="KW-0378">Hydrolase</keyword>
<dbReference type="InterPro" id="IPR027417">
    <property type="entry name" value="P-loop_NTPase"/>
</dbReference>
<protein>
    <recommendedName>
        <fullName evidence="10">DNA 5'-3' helicase</fullName>
        <ecNumber evidence="10">5.6.2.3</ecNumber>
    </recommendedName>
</protein>
<keyword evidence="7" id="KW-0067">ATP-binding</keyword>
<dbReference type="EMBL" id="BOMI01000033">
    <property type="protein sequence ID" value="GID73300.1"/>
    <property type="molecule type" value="Genomic_DNA"/>
</dbReference>
<evidence type="ECO:0000256" key="1">
    <source>
        <dbReference type="ARBA" id="ARBA00008428"/>
    </source>
</evidence>
<dbReference type="SUPFAM" id="SSF48024">
    <property type="entry name" value="N-terminal domain of DnaB helicase"/>
    <property type="match status" value="1"/>
</dbReference>
<evidence type="ECO:0000256" key="2">
    <source>
        <dbReference type="ARBA" id="ARBA00022515"/>
    </source>
</evidence>
<dbReference type="Gene3D" id="3.40.50.300">
    <property type="entry name" value="P-loop containing nucleotide triphosphate hydrolases"/>
    <property type="match status" value="1"/>
</dbReference>
<dbReference type="RefSeq" id="WP_203761226.1">
    <property type="nucleotide sequence ID" value="NZ_BAAABO010000029.1"/>
</dbReference>
<evidence type="ECO:0000256" key="6">
    <source>
        <dbReference type="ARBA" id="ARBA00022806"/>
    </source>
</evidence>
<comment type="catalytic activity">
    <reaction evidence="11">
        <text>ATP + H2O = ADP + phosphate + H(+)</text>
        <dbReference type="Rhea" id="RHEA:13065"/>
        <dbReference type="ChEBI" id="CHEBI:15377"/>
        <dbReference type="ChEBI" id="CHEBI:15378"/>
        <dbReference type="ChEBI" id="CHEBI:30616"/>
        <dbReference type="ChEBI" id="CHEBI:43474"/>
        <dbReference type="ChEBI" id="CHEBI:456216"/>
        <dbReference type="EC" id="5.6.2.3"/>
    </reaction>
</comment>
<evidence type="ECO:0000256" key="3">
    <source>
        <dbReference type="ARBA" id="ARBA00022705"/>
    </source>
</evidence>
<name>A0ABQ3XZY6_9ACTN</name>
<organism evidence="13 14">
    <name type="scientific">Paractinoplanes deccanensis</name>
    <dbReference type="NCBI Taxonomy" id="113561"/>
    <lineage>
        <taxon>Bacteria</taxon>
        <taxon>Bacillati</taxon>
        <taxon>Actinomycetota</taxon>
        <taxon>Actinomycetes</taxon>
        <taxon>Micromonosporales</taxon>
        <taxon>Micromonosporaceae</taxon>
        <taxon>Paractinoplanes</taxon>
    </lineage>
</organism>
<dbReference type="InterPro" id="IPR007693">
    <property type="entry name" value="DNA_helicase_DnaB-like_N"/>
</dbReference>
<keyword evidence="3" id="KW-0235">DNA replication</keyword>
<dbReference type="InterPro" id="IPR007694">
    <property type="entry name" value="DNA_helicase_DnaB-like_C"/>
</dbReference>
<keyword evidence="8" id="KW-0238">DNA-binding</keyword>
<evidence type="ECO:0000313" key="14">
    <source>
        <dbReference type="Proteomes" id="UP000609879"/>
    </source>
</evidence>
<dbReference type="Gene3D" id="1.10.860.10">
    <property type="entry name" value="DNAb Helicase, Chain A"/>
    <property type="match status" value="1"/>
</dbReference>
<dbReference type="GO" id="GO:0004386">
    <property type="term" value="F:helicase activity"/>
    <property type="evidence" value="ECO:0007669"/>
    <property type="project" value="UniProtKB-KW"/>
</dbReference>
<evidence type="ECO:0000256" key="9">
    <source>
        <dbReference type="ARBA" id="ARBA00023235"/>
    </source>
</evidence>
<dbReference type="Pfam" id="PF03796">
    <property type="entry name" value="DnaB_C"/>
    <property type="match status" value="1"/>
</dbReference>
<proteinExistence type="inferred from homology"/>
<dbReference type="PANTHER" id="PTHR30153:SF2">
    <property type="entry name" value="REPLICATIVE DNA HELICASE"/>
    <property type="match status" value="1"/>
</dbReference>
<reference evidence="13 14" key="1">
    <citation type="submission" date="2021-01" db="EMBL/GenBank/DDBJ databases">
        <title>Whole genome shotgun sequence of Actinoplanes deccanensis NBRC 13994.</title>
        <authorList>
            <person name="Komaki H."/>
            <person name="Tamura T."/>
        </authorList>
    </citation>
    <scope>NUCLEOTIDE SEQUENCE [LARGE SCALE GENOMIC DNA]</scope>
    <source>
        <strain evidence="13 14">NBRC 13994</strain>
    </source>
</reference>
<keyword evidence="4" id="KW-0547">Nucleotide-binding</keyword>
<evidence type="ECO:0000256" key="5">
    <source>
        <dbReference type="ARBA" id="ARBA00022801"/>
    </source>
</evidence>
<dbReference type="EC" id="5.6.2.3" evidence="10"/>
<evidence type="ECO:0000256" key="10">
    <source>
        <dbReference type="ARBA" id="ARBA00044969"/>
    </source>
</evidence>
<feature type="domain" description="SF4 helicase" evidence="12">
    <location>
        <begin position="177"/>
        <end position="441"/>
    </location>
</feature>
<dbReference type="SMART" id="SM00382">
    <property type="entry name" value="AAA"/>
    <property type="match status" value="1"/>
</dbReference>
<dbReference type="InterPro" id="IPR036185">
    <property type="entry name" value="DNA_heli_DnaB-like_N_sf"/>
</dbReference>
<dbReference type="PROSITE" id="PS51199">
    <property type="entry name" value="SF4_HELICASE"/>
    <property type="match status" value="1"/>
</dbReference>
<gene>
    <name evidence="13" type="primary">dnaB_1</name>
    <name evidence="13" type="ORF">Ade02nite_19410</name>
</gene>
<evidence type="ECO:0000259" key="12">
    <source>
        <dbReference type="PROSITE" id="PS51199"/>
    </source>
</evidence>
<dbReference type="InterPro" id="IPR016136">
    <property type="entry name" value="DNA_helicase_N/primase_C"/>
</dbReference>
<evidence type="ECO:0000256" key="4">
    <source>
        <dbReference type="ARBA" id="ARBA00022741"/>
    </source>
</evidence>
<evidence type="ECO:0000256" key="11">
    <source>
        <dbReference type="ARBA" id="ARBA00048954"/>
    </source>
</evidence>
<dbReference type="PANTHER" id="PTHR30153">
    <property type="entry name" value="REPLICATIVE DNA HELICASE DNAB"/>
    <property type="match status" value="1"/>
</dbReference>
<keyword evidence="6 13" id="KW-0347">Helicase</keyword>
<comment type="similarity">
    <text evidence="1">Belongs to the helicase family. DnaB subfamily.</text>
</comment>
<dbReference type="InterPro" id="IPR003593">
    <property type="entry name" value="AAA+_ATPase"/>
</dbReference>
<keyword evidence="2" id="KW-0639">Primosome</keyword>
<keyword evidence="9" id="KW-0413">Isomerase</keyword>
<dbReference type="CDD" id="cd00984">
    <property type="entry name" value="DnaB_C"/>
    <property type="match status" value="1"/>
</dbReference>
<dbReference type="SUPFAM" id="SSF52540">
    <property type="entry name" value="P-loop containing nucleoside triphosphate hydrolases"/>
    <property type="match status" value="1"/>
</dbReference>
<dbReference type="Pfam" id="PF00772">
    <property type="entry name" value="DnaB"/>
    <property type="match status" value="1"/>
</dbReference>
<evidence type="ECO:0000313" key="13">
    <source>
        <dbReference type="EMBL" id="GID73300.1"/>
    </source>
</evidence>
<keyword evidence="14" id="KW-1185">Reference proteome</keyword>